<dbReference type="CDD" id="cd05233">
    <property type="entry name" value="SDR_c"/>
    <property type="match status" value="1"/>
</dbReference>
<dbReference type="GO" id="GO:0016020">
    <property type="term" value="C:membrane"/>
    <property type="evidence" value="ECO:0007669"/>
    <property type="project" value="TreeGrafter"/>
</dbReference>
<dbReference type="RefSeq" id="WP_184310482.1">
    <property type="nucleotide sequence ID" value="NZ_JACHEN010000011.1"/>
</dbReference>
<keyword evidence="4" id="KW-1185">Reference proteome</keyword>
<accession>A0A841KYE2</accession>
<evidence type="ECO:0000313" key="4">
    <source>
        <dbReference type="Proteomes" id="UP000579281"/>
    </source>
</evidence>
<dbReference type="InterPro" id="IPR020904">
    <property type="entry name" value="Sc_DH/Rdtase_CS"/>
</dbReference>
<dbReference type="InterPro" id="IPR002347">
    <property type="entry name" value="SDR_fam"/>
</dbReference>
<dbReference type="EMBL" id="JACHEN010000011">
    <property type="protein sequence ID" value="MBB6215932.1"/>
    <property type="molecule type" value="Genomic_DNA"/>
</dbReference>
<dbReference type="Gene3D" id="3.40.50.720">
    <property type="entry name" value="NAD(P)-binding Rossmann-like Domain"/>
    <property type="match status" value="1"/>
</dbReference>
<reference evidence="3 4" key="1">
    <citation type="submission" date="2020-08" db="EMBL/GenBank/DDBJ databases">
        <title>Genomic Encyclopedia of Type Strains, Phase IV (KMG-IV): sequencing the most valuable type-strain genomes for metagenomic binning, comparative biology and taxonomic classification.</title>
        <authorList>
            <person name="Goeker M."/>
        </authorList>
    </citation>
    <scope>NUCLEOTIDE SEQUENCE [LARGE SCALE GENOMIC DNA]</scope>
    <source>
        <strain evidence="3 4">DSM 103526</strain>
    </source>
</reference>
<comment type="caution">
    <text evidence="3">The sequence shown here is derived from an EMBL/GenBank/DDBJ whole genome shotgun (WGS) entry which is preliminary data.</text>
</comment>
<gene>
    <name evidence="3" type="ORF">HNQ80_002023</name>
</gene>
<dbReference type="Proteomes" id="UP000579281">
    <property type="component" value="Unassembled WGS sequence"/>
</dbReference>
<name>A0A841KYE2_9FIRM</name>
<evidence type="ECO:0000256" key="2">
    <source>
        <dbReference type="ARBA" id="ARBA00023002"/>
    </source>
</evidence>
<protein>
    <submittedName>
        <fullName evidence="3">Short-subunit dehydrogenase</fullName>
    </submittedName>
</protein>
<dbReference type="PANTHER" id="PTHR44196">
    <property type="entry name" value="DEHYDROGENASE/REDUCTASE SDR FAMILY MEMBER 7B"/>
    <property type="match status" value="1"/>
</dbReference>
<proteinExistence type="inferred from homology"/>
<evidence type="ECO:0000256" key="1">
    <source>
        <dbReference type="ARBA" id="ARBA00006484"/>
    </source>
</evidence>
<dbReference type="GO" id="GO:0016491">
    <property type="term" value="F:oxidoreductase activity"/>
    <property type="evidence" value="ECO:0007669"/>
    <property type="project" value="UniProtKB-KW"/>
</dbReference>
<dbReference type="PRINTS" id="PR00081">
    <property type="entry name" value="GDHRDH"/>
</dbReference>
<evidence type="ECO:0000313" key="3">
    <source>
        <dbReference type="EMBL" id="MBB6215932.1"/>
    </source>
</evidence>
<dbReference type="PROSITE" id="PS00061">
    <property type="entry name" value="ADH_SHORT"/>
    <property type="match status" value="1"/>
</dbReference>
<dbReference type="PANTHER" id="PTHR44196:SF3">
    <property type="entry name" value="SHORT CHAIN DEHYDROGENASE FAMILY PROTEIN"/>
    <property type="match status" value="1"/>
</dbReference>
<dbReference type="InterPro" id="IPR036291">
    <property type="entry name" value="NAD(P)-bd_dom_sf"/>
</dbReference>
<comment type="similarity">
    <text evidence="1">Belongs to the short-chain dehydrogenases/reductases (SDR) family.</text>
</comment>
<sequence>MKAIITGGSSGLGYEIAKQLREKKYDVILIGRSREKLNNAKARLSEIESEATIECFDFDIADESNVIHFFKILNDRHEVITYLFNVAGKSYYGKIEEISHTTIMDTLQANMIGLMLMTVHGIKLFNSVPSSKQRIVSILSTAALKGKKYETIYNASKWGARGFLESVRDEVTSTHIDIINIYPGGMQTAFWDHSRSGYAVDTFMKPEDVAKQIVGITIDHCTWISDVTINRPRQHY</sequence>
<organism evidence="3 4">
    <name type="scientific">Anaerosolibacter carboniphilus</name>
    <dbReference type="NCBI Taxonomy" id="1417629"/>
    <lineage>
        <taxon>Bacteria</taxon>
        <taxon>Bacillati</taxon>
        <taxon>Bacillota</taxon>
        <taxon>Clostridia</taxon>
        <taxon>Peptostreptococcales</taxon>
        <taxon>Thermotaleaceae</taxon>
        <taxon>Anaerosolibacter</taxon>
    </lineage>
</organism>
<dbReference type="SUPFAM" id="SSF51735">
    <property type="entry name" value="NAD(P)-binding Rossmann-fold domains"/>
    <property type="match status" value="1"/>
</dbReference>
<dbReference type="AlphaFoldDB" id="A0A841KYE2"/>
<dbReference type="Pfam" id="PF00106">
    <property type="entry name" value="adh_short"/>
    <property type="match status" value="1"/>
</dbReference>
<keyword evidence="2" id="KW-0560">Oxidoreductase</keyword>